<evidence type="ECO:0000259" key="10">
    <source>
        <dbReference type="PROSITE" id="PS50893"/>
    </source>
</evidence>
<dbReference type="InterPro" id="IPR050835">
    <property type="entry name" value="ABC_transporter_sub-D"/>
</dbReference>
<dbReference type="SMART" id="SM00382">
    <property type="entry name" value="AAA"/>
    <property type="match status" value="1"/>
</dbReference>
<keyword evidence="8 9" id="KW-0472">Membrane</keyword>
<evidence type="ECO:0000313" key="13">
    <source>
        <dbReference type="Proteomes" id="UP000238589"/>
    </source>
</evidence>
<evidence type="ECO:0000256" key="5">
    <source>
        <dbReference type="ARBA" id="ARBA00022741"/>
    </source>
</evidence>
<evidence type="ECO:0000256" key="4">
    <source>
        <dbReference type="ARBA" id="ARBA00022692"/>
    </source>
</evidence>
<feature type="transmembrane region" description="Helical" evidence="9">
    <location>
        <begin position="173"/>
        <end position="192"/>
    </location>
</feature>
<evidence type="ECO:0000259" key="11">
    <source>
        <dbReference type="PROSITE" id="PS50929"/>
    </source>
</evidence>
<evidence type="ECO:0000256" key="8">
    <source>
        <dbReference type="ARBA" id="ARBA00023136"/>
    </source>
</evidence>
<feature type="transmembrane region" description="Helical" evidence="9">
    <location>
        <begin position="68"/>
        <end position="92"/>
    </location>
</feature>
<dbReference type="AlphaFoldDB" id="A0A2S9K867"/>
<gene>
    <name evidence="12" type="ORF">C6P64_03045</name>
</gene>
<evidence type="ECO:0000256" key="7">
    <source>
        <dbReference type="ARBA" id="ARBA00022989"/>
    </source>
</evidence>
<dbReference type="InterPro" id="IPR011527">
    <property type="entry name" value="ABC1_TM_dom"/>
</dbReference>
<proteinExistence type="predicted"/>
<evidence type="ECO:0000256" key="6">
    <source>
        <dbReference type="ARBA" id="ARBA00022840"/>
    </source>
</evidence>
<feature type="transmembrane region" description="Helical" evidence="9">
    <location>
        <begin position="256"/>
        <end position="278"/>
    </location>
</feature>
<keyword evidence="4 9" id="KW-0812">Transmembrane</keyword>
<sequence length="569" mass="64409">MKPVNRLLWQRFLDIAAPYWRSEERWPALGRLILLLLLLLGQTAFAVLLNEQTGEFTSALAARDSHRFWQAILLCLGLLVGAVPTYACYYWVRDNLGNHWRRWLTQRFLLRYFGDRHYYSLNGLAALDNPDQRIAEDINTFTQRSLFFLLILIGATMQLTAFSRVLWGISHTLVYFLVVYAIAGTLITLRVYGKPLTGLNFRQLKREADLRYSLVRVREKAESIALYRGEPQELQQIRRRFGLAYDNYRQLIRGQFFLNLFQYGYSMLTIVLPSMLIAERVLSGELEVGMAVRAAGAFTAVLSAVSVVIDNFESLSRFAAGIERLDAFSHQLDSPAGSGDRQASGRIESIEGARQLELDGVTLQTPGAERVLVQDLSLAVEPGQGLLVVGASGCGKSSLLRAIVGLWDSGSGKILRPHPDEILFLPQQPYMLLGSLRSQLLYPRQERQIGDQELLLLLERVNLPDLAERSGGLDAELDWEKTLSMGEQQRLAFARLLLTQPRYAILDEATSALDLANERRLYEQLLDSQTTLISVGHRSTLLAYHQQVLELRGDGDWCVCLARDYQFQH</sequence>
<feature type="transmembrane region" description="Helical" evidence="9">
    <location>
        <begin position="146"/>
        <end position="167"/>
    </location>
</feature>
<dbReference type="GO" id="GO:0005524">
    <property type="term" value="F:ATP binding"/>
    <property type="evidence" value="ECO:0007669"/>
    <property type="project" value="UniProtKB-KW"/>
</dbReference>
<evidence type="ECO:0000256" key="2">
    <source>
        <dbReference type="ARBA" id="ARBA00022448"/>
    </source>
</evidence>
<dbReference type="OrthoDB" id="9810134at2"/>
<feature type="domain" description="ABC transmembrane type-1" evidence="11">
    <location>
        <begin position="33"/>
        <end position="317"/>
    </location>
</feature>
<dbReference type="CDD" id="cd03223">
    <property type="entry name" value="ABCD_peroxisomal_ALDP"/>
    <property type="match status" value="1"/>
</dbReference>
<keyword evidence="13" id="KW-1185">Reference proteome</keyword>
<dbReference type="InterPro" id="IPR003439">
    <property type="entry name" value="ABC_transporter-like_ATP-bd"/>
</dbReference>
<dbReference type="PROSITE" id="PS50893">
    <property type="entry name" value="ABC_TRANSPORTER_2"/>
    <property type="match status" value="1"/>
</dbReference>
<evidence type="ECO:0000256" key="1">
    <source>
        <dbReference type="ARBA" id="ARBA00004651"/>
    </source>
</evidence>
<keyword evidence="7 9" id="KW-1133">Transmembrane helix</keyword>
<protein>
    <submittedName>
        <fullName evidence="12">ABC transporter ATP-binding protein</fullName>
    </submittedName>
</protein>
<dbReference type="PANTHER" id="PTHR11384:SF59">
    <property type="entry name" value="LYSOSOMAL COBALAMIN TRANSPORTER ABCD4"/>
    <property type="match status" value="1"/>
</dbReference>
<dbReference type="SUPFAM" id="SSF52540">
    <property type="entry name" value="P-loop containing nucleoside triphosphate hydrolases"/>
    <property type="match status" value="1"/>
</dbReference>
<dbReference type="GO" id="GO:0005886">
    <property type="term" value="C:plasma membrane"/>
    <property type="evidence" value="ECO:0007669"/>
    <property type="project" value="UniProtKB-SubCell"/>
</dbReference>
<dbReference type="PANTHER" id="PTHR11384">
    <property type="entry name" value="ATP-BINDING CASSETTE, SUB-FAMILY D MEMBER"/>
    <property type="match status" value="1"/>
</dbReference>
<keyword evidence="5" id="KW-0547">Nucleotide-binding</keyword>
<dbReference type="PROSITE" id="PS50929">
    <property type="entry name" value="ABC_TM1F"/>
    <property type="match status" value="1"/>
</dbReference>
<dbReference type="RefSeq" id="WP_105747115.1">
    <property type="nucleotide sequence ID" value="NZ_PVLQ01000011.1"/>
</dbReference>
<evidence type="ECO:0000256" key="9">
    <source>
        <dbReference type="SAM" id="Phobius"/>
    </source>
</evidence>
<dbReference type="GO" id="GO:0140359">
    <property type="term" value="F:ABC-type transporter activity"/>
    <property type="evidence" value="ECO:0007669"/>
    <property type="project" value="InterPro"/>
</dbReference>
<dbReference type="Pfam" id="PF06472">
    <property type="entry name" value="ABC_membrane_2"/>
    <property type="match status" value="1"/>
</dbReference>
<dbReference type="InterPro" id="IPR027417">
    <property type="entry name" value="P-loop_NTPase"/>
</dbReference>
<name>A0A2S9K867_9BURK</name>
<dbReference type="InterPro" id="IPR036640">
    <property type="entry name" value="ABC1_TM_sf"/>
</dbReference>
<dbReference type="EMBL" id="PVLQ01000011">
    <property type="protein sequence ID" value="PRD66653.1"/>
    <property type="molecule type" value="Genomic_DNA"/>
</dbReference>
<comment type="subcellular location">
    <subcellularLocation>
        <location evidence="1">Cell membrane</location>
        <topology evidence="1">Multi-pass membrane protein</topology>
    </subcellularLocation>
</comment>
<dbReference type="Proteomes" id="UP000238589">
    <property type="component" value="Unassembled WGS sequence"/>
</dbReference>
<accession>A0A2S9K867</accession>
<keyword evidence="3" id="KW-1003">Cell membrane</keyword>
<comment type="caution">
    <text evidence="12">The sequence shown here is derived from an EMBL/GenBank/DDBJ whole genome shotgun (WGS) entry which is preliminary data.</text>
</comment>
<dbReference type="InterPro" id="IPR003593">
    <property type="entry name" value="AAA+_ATPase"/>
</dbReference>
<dbReference type="Pfam" id="PF00005">
    <property type="entry name" value="ABC_tran"/>
    <property type="match status" value="1"/>
</dbReference>
<dbReference type="GO" id="GO:0016887">
    <property type="term" value="F:ATP hydrolysis activity"/>
    <property type="evidence" value="ECO:0007669"/>
    <property type="project" value="InterPro"/>
</dbReference>
<keyword evidence="6 12" id="KW-0067">ATP-binding</keyword>
<feature type="transmembrane region" description="Helical" evidence="9">
    <location>
        <begin position="28"/>
        <end position="48"/>
    </location>
</feature>
<dbReference type="Gene3D" id="1.20.1560.10">
    <property type="entry name" value="ABC transporter type 1, transmembrane domain"/>
    <property type="match status" value="1"/>
</dbReference>
<keyword evidence="2" id="KW-0813">Transport</keyword>
<evidence type="ECO:0000256" key="3">
    <source>
        <dbReference type="ARBA" id="ARBA00022475"/>
    </source>
</evidence>
<evidence type="ECO:0000313" key="12">
    <source>
        <dbReference type="EMBL" id="PRD66653.1"/>
    </source>
</evidence>
<dbReference type="Gene3D" id="3.40.50.300">
    <property type="entry name" value="P-loop containing nucleotide triphosphate hydrolases"/>
    <property type="match status" value="1"/>
</dbReference>
<reference evidence="12 13" key="1">
    <citation type="submission" date="2018-03" db="EMBL/GenBank/DDBJ databases">
        <title>Comparative genomics illustrates the genes involved in a hyperalkaliphilic mechanisms of Serpentinomonas isolated from highly-alkaline calcium-rich serpentinized springs.</title>
        <authorList>
            <person name="Suzuki S."/>
            <person name="Ishii S."/>
            <person name="Walworth N."/>
            <person name="Bird L."/>
            <person name="Kuenen J.G."/>
            <person name="Nealson K.H."/>
        </authorList>
    </citation>
    <scope>NUCLEOTIDE SEQUENCE [LARGE SCALE GENOMIC DNA]</scope>
    <source>
        <strain evidence="12 13">P1</strain>
    </source>
</reference>
<feature type="domain" description="ABC transporter" evidence="10">
    <location>
        <begin position="356"/>
        <end position="569"/>
    </location>
</feature>
<dbReference type="SUPFAM" id="SSF90123">
    <property type="entry name" value="ABC transporter transmembrane region"/>
    <property type="match status" value="1"/>
</dbReference>
<organism evidence="12 13">
    <name type="scientific">Malikia granosa</name>
    <dbReference type="NCBI Taxonomy" id="263067"/>
    <lineage>
        <taxon>Bacteria</taxon>
        <taxon>Pseudomonadati</taxon>
        <taxon>Pseudomonadota</taxon>
        <taxon>Betaproteobacteria</taxon>
        <taxon>Burkholderiales</taxon>
        <taxon>Comamonadaceae</taxon>
        <taxon>Malikia</taxon>
    </lineage>
</organism>